<keyword evidence="7" id="KW-1185">Reference proteome</keyword>
<feature type="compositionally biased region" description="Polar residues" evidence="4">
    <location>
        <begin position="593"/>
        <end position="606"/>
    </location>
</feature>
<feature type="region of interest" description="Disordered" evidence="4">
    <location>
        <begin position="402"/>
        <end position="442"/>
    </location>
</feature>
<feature type="region of interest" description="Disordered" evidence="4">
    <location>
        <begin position="899"/>
        <end position="952"/>
    </location>
</feature>
<evidence type="ECO:0000259" key="6">
    <source>
        <dbReference type="PROSITE" id="PS50184"/>
    </source>
</evidence>
<feature type="domain" description="VWFC" evidence="6">
    <location>
        <begin position="47"/>
        <end position="107"/>
    </location>
</feature>
<accession>A0A7E5WQ43</accession>
<gene>
    <name evidence="8" type="primary">LOC113504399</name>
</gene>
<dbReference type="PANTHER" id="PTHR46698:SF4">
    <property type="entry name" value="CROSSVEINLESS 2"/>
    <property type="match status" value="1"/>
</dbReference>
<evidence type="ECO:0000256" key="4">
    <source>
        <dbReference type="SAM" id="MobiDB-lite"/>
    </source>
</evidence>
<feature type="compositionally biased region" description="Basic and acidic residues" evidence="4">
    <location>
        <begin position="251"/>
        <end position="263"/>
    </location>
</feature>
<dbReference type="SUPFAM" id="SSF57603">
    <property type="entry name" value="FnI-like domain"/>
    <property type="match status" value="2"/>
</dbReference>
<feature type="compositionally biased region" description="Low complexity" evidence="4">
    <location>
        <begin position="779"/>
        <end position="793"/>
    </location>
</feature>
<feature type="compositionally biased region" description="Polar residues" evidence="4">
    <location>
        <begin position="924"/>
        <end position="941"/>
    </location>
</feature>
<dbReference type="RefSeq" id="XP_026742457.1">
    <property type="nucleotide sequence ID" value="XM_026886656.1"/>
</dbReference>
<feature type="compositionally biased region" description="Low complexity" evidence="4">
    <location>
        <begin position="1008"/>
        <end position="1030"/>
    </location>
</feature>
<dbReference type="SMART" id="SM00214">
    <property type="entry name" value="VWC"/>
    <property type="match status" value="2"/>
</dbReference>
<feature type="region of interest" description="Disordered" evidence="4">
    <location>
        <begin position="538"/>
        <end position="606"/>
    </location>
</feature>
<feature type="region of interest" description="Disordered" evidence="4">
    <location>
        <begin position="779"/>
        <end position="882"/>
    </location>
</feature>
<dbReference type="InParanoid" id="A0A7E5WQ43"/>
<name>A0A7E5WQ43_TRINI</name>
<feature type="compositionally biased region" description="Polar residues" evidence="4">
    <location>
        <begin position="809"/>
        <end position="823"/>
    </location>
</feature>
<dbReference type="Gene3D" id="2.10.70.10">
    <property type="entry name" value="Complement Module, domain 1"/>
    <property type="match status" value="1"/>
</dbReference>
<keyword evidence="2" id="KW-0964">Secreted</keyword>
<reference evidence="8" key="1">
    <citation type="submission" date="2025-08" db="UniProtKB">
        <authorList>
            <consortium name="RefSeq"/>
        </authorList>
    </citation>
    <scope>IDENTIFICATION</scope>
</reference>
<dbReference type="KEGG" id="tnl:113504399"/>
<dbReference type="AlphaFoldDB" id="A0A7E5WQ43"/>
<protein>
    <submittedName>
        <fullName evidence="8">Flocculation protein FLO11</fullName>
    </submittedName>
</protein>
<dbReference type="Proteomes" id="UP000322000">
    <property type="component" value="Chromosome 22"/>
</dbReference>
<dbReference type="OrthoDB" id="6132182at2759"/>
<evidence type="ECO:0000256" key="1">
    <source>
        <dbReference type="ARBA" id="ARBA00004613"/>
    </source>
</evidence>
<comment type="subcellular location">
    <subcellularLocation>
        <location evidence="1">Secreted</location>
    </subcellularLocation>
</comment>
<feature type="chain" id="PRO_5028808397" evidence="5">
    <location>
        <begin position="29"/>
        <end position="1030"/>
    </location>
</feature>
<dbReference type="PROSITE" id="PS50184">
    <property type="entry name" value="VWFC_2"/>
    <property type="match status" value="2"/>
</dbReference>
<feature type="signal peptide" evidence="5">
    <location>
        <begin position="1"/>
        <end position="28"/>
    </location>
</feature>
<sequence length="1030" mass="109806">MIRSRGDTMSRTLARLLLALSIVAQCRAGPLGPLPNVTSADVGLKEGSCALGDVVYMPGDEFPGSGPCEKCTCSGGGVQCTRQTCEPRPGCKALHRPDHCCPTYQCECEQEGRVYGNGEKLVDPADPCRVCYCQGGEVVCRRIACFVRDDCTPRLVPGRCCPEYDNCPLRGVTSLPGVSSSIPSVPTAESIESRPAPPKENIKQEITIKEITPVSEIPVITDVKIKEILPSPSIEVAEYSSSKSPLIPREATSEKIDKDESKTESPSVIEVHSSLPVIVSSLDTTQYTDAENKNVDAPPSKISFSTQDSIYSAIYPSNIPIVATMGIPPATPDPFPVVTTKAPIIEEEDTFDHNPAFPPLPDDLAVLRNHEDEIVPEQVVDNDHVSSHDIVVASISPVTEAEVKEPLTTTSKDLPDTTTVTTTEKSKPETETTTVSTEAPSFKENPMVNLRSAIPTELFNSPSLVPEEVTGELDETTIADYSTKQASSSTTDATGKSEELIIGKAAISTEDAITSGEITTSIPELEITASKQNMEIELEPSSKDQEQTTSSIAKSNVATEITSQTELSSLPIETSDQNPPEVPENTTHDKDLSATTDSLEISSKVPVTSSEVIAVSRAASNENTGYENVETTEFIVTSFASSETSTDNVELIKISADPEKPSAAIIESADGKTTNDMPDPITDVKIKEILPSTSIAVEEYTSTKSPLTAREATTEYVEATENTAKSFGSSETSTDSVEFIKISADTEKPSAAIIERAGGKNTNDFNELIQIVRDVASISDQTDQEDTSQQVTTPASLSNSEELIPVNSGYKSKNKNFNQNSITEIPLKSKISSKPKVEIEDDESESVTDSPPPFDKVEPTTRRPIIDNVSDDVNIAGNKTDKKDIEIITQSYVPTINHKRPTKVIRKSNEKSTSDESLSLSASVETATDTSASNETLSMSNENERLGDPVVGTSVNESVTTAADPFTTSDIVTTAAPTSGPSTVVTAAPAGDFSTLTTTLAPAVEFKATTTPAPASTLSPSPTSAPASAQ</sequence>
<evidence type="ECO:0000313" key="7">
    <source>
        <dbReference type="Proteomes" id="UP000322000"/>
    </source>
</evidence>
<evidence type="ECO:0000256" key="5">
    <source>
        <dbReference type="SAM" id="SignalP"/>
    </source>
</evidence>
<feature type="compositionally biased region" description="Basic and acidic residues" evidence="4">
    <location>
        <begin position="855"/>
        <end position="865"/>
    </location>
</feature>
<dbReference type="PANTHER" id="PTHR46698">
    <property type="entry name" value="CROSSVEINLESS 2"/>
    <property type="match status" value="1"/>
</dbReference>
<feature type="region of interest" description="Disordered" evidence="4">
    <location>
        <begin position="240"/>
        <end position="268"/>
    </location>
</feature>
<organism evidence="7 8">
    <name type="scientific">Trichoplusia ni</name>
    <name type="common">Cabbage looper</name>
    <dbReference type="NCBI Taxonomy" id="7111"/>
    <lineage>
        <taxon>Eukaryota</taxon>
        <taxon>Metazoa</taxon>
        <taxon>Ecdysozoa</taxon>
        <taxon>Arthropoda</taxon>
        <taxon>Hexapoda</taxon>
        <taxon>Insecta</taxon>
        <taxon>Pterygota</taxon>
        <taxon>Neoptera</taxon>
        <taxon>Endopterygota</taxon>
        <taxon>Lepidoptera</taxon>
        <taxon>Glossata</taxon>
        <taxon>Ditrysia</taxon>
        <taxon>Noctuoidea</taxon>
        <taxon>Noctuidae</taxon>
        <taxon>Plusiinae</taxon>
        <taxon>Trichoplusia</taxon>
    </lineage>
</organism>
<dbReference type="GO" id="GO:0030513">
    <property type="term" value="P:positive regulation of BMP signaling pathway"/>
    <property type="evidence" value="ECO:0007669"/>
    <property type="project" value="TreeGrafter"/>
</dbReference>
<dbReference type="GeneID" id="113504399"/>
<feature type="domain" description="VWFC" evidence="6">
    <location>
        <begin position="108"/>
        <end position="168"/>
    </location>
</feature>
<dbReference type="GO" id="GO:0005576">
    <property type="term" value="C:extracellular region"/>
    <property type="evidence" value="ECO:0007669"/>
    <property type="project" value="UniProtKB-SubCell"/>
</dbReference>
<proteinExistence type="predicted"/>
<feature type="compositionally biased region" description="Low complexity" evidence="4">
    <location>
        <begin position="406"/>
        <end position="423"/>
    </location>
</feature>
<feature type="region of interest" description="Disordered" evidence="4">
    <location>
        <begin position="1007"/>
        <end position="1030"/>
    </location>
</feature>
<evidence type="ECO:0000256" key="2">
    <source>
        <dbReference type="ARBA" id="ARBA00022525"/>
    </source>
</evidence>
<keyword evidence="3 5" id="KW-0732">Signal</keyword>
<feature type="compositionally biased region" description="Polar residues" evidence="4">
    <location>
        <begin position="547"/>
        <end position="578"/>
    </location>
</feature>
<feature type="compositionally biased region" description="Low complexity" evidence="4">
    <location>
        <begin position="825"/>
        <end position="834"/>
    </location>
</feature>
<dbReference type="Pfam" id="PF23334">
    <property type="entry name" value="VWC2L_2nd"/>
    <property type="match status" value="1"/>
</dbReference>
<dbReference type="InterPro" id="IPR052424">
    <property type="entry name" value="Kielin_Chordin-BMP_Reg"/>
</dbReference>
<dbReference type="GO" id="GO:0036122">
    <property type="term" value="F:BMP binding"/>
    <property type="evidence" value="ECO:0007669"/>
    <property type="project" value="TreeGrafter"/>
</dbReference>
<dbReference type="InterPro" id="IPR001007">
    <property type="entry name" value="VWF_dom"/>
</dbReference>
<evidence type="ECO:0000313" key="8">
    <source>
        <dbReference type="RefSeq" id="XP_026742457.1"/>
    </source>
</evidence>
<feature type="region of interest" description="Disordered" evidence="4">
    <location>
        <begin position="178"/>
        <end position="197"/>
    </location>
</feature>
<evidence type="ECO:0000256" key="3">
    <source>
        <dbReference type="ARBA" id="ARBA00022729"/>
    </source>
</evidence>